<name>A0A7G2C9D3_9TRYP</name>
<evidence type="ECO:0000256" key="2">
    <source>
        <dbReference type="ARBA" id="ARBA00022650"/>
    </source>
</evidence>
<dbReference type="EMBL" id="LR877150">
    <property type="protein sequence ID" value="CAD2216460.1"/>
    <property type="molecule type" value="Genomic_DNA"/>
</dbReference>
<dbReference type="AlphaFoldDB" id="A0A7G2C9D3"/>
<evidence type="ECO:0000256" key="5">
    <source>
        <dbReference type="ARBA" id="ARBA00022777"/>
    </source>
</evidence>
<gene>
    <name evidence="8" type="ORF">ADEAN_000392200</name>
</gene>
<keyword evidence="5 8" id="KW-0418">Kinase</keyword>
<dbReference type="VEuPathDB" id="TriTrypDB:ADEAN_000392200"/>
<evidence type="ECO:0000256" key="1">
    <source>
        <dbReference type="ARBA" id="ARBA00022605"/>
    </source>
</evidence>
<dbReference type="InterPro" id="IPR036393">
    <property type="entry name" value="AceGlu_kinase-like_sf"/>
</dbReference>
<evidence type="ECO:0000256" key="4">
    <source>
        <dbReference type="ARBA" id="ARBA00022741"/>
    </source>
</evidence>
<keyword evidence="2" id="KW-0641">Proline biosynthesis</keyword>
<evidence type="ECO:0000256" key="6">
    <source>
        <dbReference type="ARBA" id="ARBA00022840"/>
    </source>
</evidence>
<dbReference type="CDD" id="cd04242">
    <property type="entry name" value="AAK_G5K_ProB"/>
    <property type="match status" value="1"/>
</dbReference>
<dbReference type="PANTHER" id="PTHR43654">
    <property type="entry name" value="GLUTAMATE 5-KINASE"/>
    <property type="match status" value="1"/>
</dbReference>
<proteinExistence type="predicted"/>
<evidence type="ECO:0000313" key="9">
    <source>
        <dbReference type="Proteomes" id="UP000515908"/>
    </source>
</evidence>
<dbReference type="SUPFAM" id="SSF53633">
    <property type="entry name" value="Carbamate kinase-like"/>
    <property type="match status" value="1"/>
</dbReference>
<dbReference type="GO" id="GO:0008652">
    <property type="term" value="P:amino acid biosynthetic process"/>
    <property type="evidence" value="ECO:0007669"/>
    <property type="project" value="UniProtKB-KW"/>
</dbReference>
<reference evidence="8 9" key="1">
    <citation type="submission" date="2020-08" db="EMBL/GenBank/DDBJ databases">
        <authorList>
            <person name="Newling K."/>
            <person name="Davey J."/>
            <person name="Forrester S."/>
        </authorList>
    </citation>
    <scope>NUCLEOTIDE SEQUENCE [LARGE SCALE GENOMIC DNA]</scope>
    <source>
        <strain evidence="9">Crithidia deanei Carvalho (ATCC PRA-265)</strain>
    </source>
</reference>
<dbReference type="Proteomes" id="UP000515908">
    <property type="component" value="Chromosome 06"/>
</dbReference>
<sequence>MTRPRIVVKIGSQIVVRNNKLDIEHIDELCSLIAELFEKYEVIVVISGAVAAGLTRLQLDRKPVDNRQALSTIGQPLLMHLYSTALRKRGLTCTQLLLTVDDFDSRKRCKNASDMVDVLLAQKLVPLINENDLTTVGELVFGDNNKMSAYVTHYFRCALLVILSQVDGYYDSDPKVNRDAKLRKVVHHVEPQELTLAVKPDGIYAARGIVTKLEAAKFLLERKEKMFLCNGHDLTAVKEFLLGGNHASGTLFQPEGEASPIFPTV</sequence>
<dbReference type="InterPro" id="IPR001048">
    <property type="entry name" value="Asp/Glu/Uridylate_kinase"/>
</dbReference>
<accession>A0A7G2C9D3</accession>
<dbReference type="Gene3D" id="3.40.1160.10">
    <property type="entry name" value="Acetylglutamate kinase-like"/>
    <property type="match status" value="1"/>
</dbReference>
<dbReference type="PRINTS" id="PR00474">
    <property type="entry name" value="GLU5KINASE"/>
</dbReference>
<dbReference type="GO" id="GO:0005524">
    <property type="term" value="F:ATP binding"/>
    <property type="evidence" value="ECO:0007669"/>
    <property type="project" value="UniProtKB-KW"/>
</dbReference>
<protein>
    <submittedName>
        <fullName evidence="8">Amino acid kinase family, putative</fullName>
    </submittedName>
</protein>
<dbReference type="InterPro" id="IPR005715">
    <property type="entry name" value="Glu_5kinase/COase_Synthase"/>
</dbReference>
<keyword evidence="3" id="KW-0808">Transferase</keyword>
<evidence type="ECO:0000259" key="7">
    <source>
        <dbReference type="Pfam" id="PF00696"/>
    </source>
</evidence>
<dbReference type="NCBIfam" id="TIGR01027">
    <property type="entry name" value="proB"/>
    <property type="match status" value="1"/>
</dbReference>
<keyword evidence="1" id="KW-0028">Amino-acid biosynthesis</keyword>
<organism evidence="8 9">
    <name type="scientific">Angomonas deanei</name>
    <dbReference type="NCBI Taxonomy" id="59799"/>
    <lineage>
        <taxon>Eukaryota</taxon>
        <taxon>Discoba</taxon>
        <taxon>Euglenozoa</taxon>
        <taxon>Kinetoplastea</taxon>
        <taxon>Metakinetoplastina</taxon>
        <taxon>Trypanosomatida</taxon>
        <taxon>Trypanosomatidae</taxon>
        <taxon>Strigomonadinae</taxon>
        <taxon>Angomonas</taxon>
    </lineage>
</organism>
<dbReference type="InterPro" id="IPR041739">
    <property type="entry name" value="G5K_ProB"/>
</dbReference>
<feature type="domain" description="Aspartate/glutamate/uridylate kinase" evidence="7">
    <location>
        <begin position="5"/>
        <end position="230"/>
    </location>
</feature>
<dbReference type="OrthoDB" id="409889at2759"/>
<dbReference type="PIRSF" id="PIRSF000729">
    <property type="entry name" value="GK"/>
    <property type="match status" value="1"/>
</dbReference>
<dbReference type="Pfam" id="PF00696">
    <property type="entry name" value="AA_kinase"/>
    <property type="match status" value="1"/>
</dbReference>
<keyword evidence="4" id="KW-0547">Nucleotide-binding</keyword>
<evidence type="ECO:0000256" key="3">
    <source>
        <dbReference type="ARBA" id="ARBA00022679"/>
    </source>
</evidence>
<keyword evidence="9" id="KW-1185">Reference proteome</keyword>
<evidence type="ECO:0000313" key="8">
    <source>
        <dbReference type="EMBL" id="CAD2216460.1"/>
    </source>
</evidence>
<dbReference type="InterPro" id="IPR001057">
    <property type="entry name" value="Glu/AcGlu_kinase"/>
</dbReference>
<keyword evidence="6" id="KW-0067">ATP-binding</keyword>
<dbReference type="PANTHER" id="PTHR43654:SF3">
    <property type="entry name" value="GLUTAMATE 5-KINASE"/>
    <property type="match status" value="1"/>
</dbReference>
<dbReference type="GO" id="GO:0004349">
    <property type="term" value="F:glutamate 5-kinase activity"/>
    <property type="evidence" value="ECO:0007669"/>
    <property type="project" value="InterPro"/>
</dbReference>
<dbReference type="GO" id="GO:0005829">
    <property type="term" value="C:cytosol"/>
    <property type="evidence" value="ECO:0007669"/>
    <property type="project" value="TreeGrafter"/>
</dbReference>
<dbReference type="InterPro" id="IPR011529">
    <property type="entry name" value="Glu_5kinase"/>
</dbReference>